<comment type="caution">
    <text evidence="2">The sequence shown here is derived from an EMBL/GenBank/DDBJ whole genome shotgun (WGS) entry which is preliminary data.</text>
</comment>
<feature type="region of interest" description="Disordered" evidence="1">
    <location>
        <begin position="1"/>
        <end position="27"/>
    </location>
</feature>
<keyword evidence="3" id="KW-1185">Reference proteome</keyword>
<dbReference type="EMBL" id="BQNB010017254">
    <property type="protein sequence ID" value="GJT61046.1"/>
    <property type="molecule type" value="Genomic_DNA"/>
</dbReference>
<evidence type="ECO:0000313" key="2">
    <source>
        <dbReference type="EMBL" id="GJT61046.1"/>
    </source>
</evidence>
<dbReference type="InterPro" id="IPR044297">
    <property type="entry name" value="CSI1/2/3"/>
</dbReference>
<dbReference type="PANTHER" id="PTHR46369">
    <property type="entry name" value="PROTEIN CELLULOSE SYNTHASE INTERACTIVE 1"/>
    <property type="match status" value="1"/>
</dbReference>
<organism evidence="2 3">
    <name type="scientific">Tanacetum coccineum</name>
    <dbReference type="NCBI Taxonomy" id="301880"/>
    <lineage>
        <taxon>Eukaryota</taxon>
        <taxon>Viridiplantae</taxon>
        <taxon>Streptophyta</taxon>
        <taxon>Embryophyta</taxon>
        <taxon>Tracheophyta</taxon>
        <taxon>Spermatophyta</taxon>
        <taxon>Magnoliopsida</taxon>
        <taxon>eudicotyledons</taxon>
        <taxon>Gunneridae</taxon>
        <taxon>Pentapetalae</taxon>
        <taxon>asterids</taxon>
        <taxon>campanulids</taxon>
        <taxon>Asterales</taxon>
        <taxon>Asteraceae</taxon>
        <taxon>Asteroideae</taxon>
        <taxon>Anthemideae</taxon>
        <taxon>Anthemidinae</taxon>
        <taxon>Tanacetum</taxon>
    </lineage>
</organism>
<reference evidence="2" key="2">
    <citation type="submission" date="2022-01" db="EMBL/GenBank/DDBJ databases">
        <authorList>
            <person name="Yamashiro T."/>
            <person name="Shiraishi A."/>
            <person name="Satake H."/>
            <person name="Nakayama K."/>
        </authorList>
    </citation>
    <scope>NUCLEOTIDE SEQUENCE</scope>
</reference>
<dbReference type="Proteomes" id="UP001151760">
    <property type="component" value="Unassembled WGS sequence"/>
</dbReference>
<name>A0ABQ5FCP5_9ASTR</name>
<gene>
    <name evidence="2" type="ORF">Tco_1004579</name>
</gene>
<proteinExistence type="predicted"/>
<evidence type="ECO:0008006" key="4">
    <source>
        <dbReference type="Google" id="ProtNLM"/>
    </source>
</evidence>
<evidence type="ECO:0000256" key="1">
    <source>
        <dbReference type="SAM" id="MobiDB-lite"/>
    </source>
</evidence>
<dbReference type="PANTHER" id="PTHR46369:SF2">
    <property type="entry name" value="PROTEIN CELLULOSE SYNTHASE INTERACTIVE 1"/>
    <property type="match status" value="1"/>
</dbReference>
<feature type="compositionally biased region" description="Polar residues" evidence="1">
    <location>
        <begin position="1"/>
        <end position="20"/>
    </location>
</feature>
<evidence type="ECO:0000313" key="3">
    <source>
        <dbReference type="Proteomes" id="UP001151760"/>
    </source>
</evidence>
<accession>A0ABQ5FCP5</accession>
<reference evidence="2" key="1">
    <citation type="journal article" date="2022" name="Int. J. Mol. Sci.">
        <title>Draft Genome of Tanacetum Coccineum: Genomic Comparison of Closely Related Tanacetum-Family Plants.</title>
        <authorList>
            <person name="Yamashiro T."/>
            <person name="Shiraishi A."/>
            <person name="Nakayama K."/>
            <person name="Satake H."/>
        </authorList>
    </citation>
    <scope>NUCLEOTIDE SEQUENCE</scope>
</reference>
<sequence>MIIATTVANDDNNGRDSNGATSSSDLPPYLSSLTDLLSEGSVSNDAIEIIIKILSSTKEETRAKSASALAGIFNARKDWRESNITVKTLWYVMKLLNS</sequence>
<protein>
    <recommendedName>
        <fullName evidence="4">Clathrin/coatomer adaptor adaptin-like N-terminal domain-containing protein</fullName>
    </recommendedName>
</protein>